<feature type="transmembrane region" description="Helical" evidence="15">
    <location>
        <begin position="68"/>
        <end position="89"/>
    </location>
</feature>
<dbReference type="GO" id="GO:0055056">
    <property type="term" value="F:D-glucose transmembrane transporter activity"/>
    <property type="evidence" value="ECO:0007669"/>
    <property type="project" value="TreeGrafter"/>
</dbReference>
<dbReference type="Pfam" id="PF00083">
    <property type="entry name" value="Sugar_tr"/>
    <property type="match status" value="1"/>
</dbReference>
<dbReference type="CDD" id="cd17432">
    <property type="entry name" value="MFS_GLUT_Class2"/>
    <property type="match status" value="1"/>
</dbReference>
<dbReference type="AlphaFoldDB" id="A0A671N1M9"/>
<dbReference type="InterPro" id="IPR005828">
    <property type="entry name" value="MFS_sugar_transport-like"/>
</dbReference>
<comment type="catalytic activity">
    <reaction evidence="1">
        <text>D-fructose(out) = D-fructose(in)</text>
        <dbReference type="Rhea" id="RHEA:60372"/>
        <dbReference type="ChEBI" id="CHEBI:37721"/>
    </reaction>
</comment>
<feature type="transmembrane region" description="Helical" evidence="15">
    <location>
        <begin position="12"/>
        <end position="33"/>
    </location>
</feature>
<feature type="transmembrane region" description="Helical" evidence="15">
    <location>
        <begin position="400"/>
        <end position="421"/>
    </location>
</feature>
<keyword evidence="18" id="KW-1185">Reference proteome</keyword>
<dbReference type="GO" id="GO:0046323">
    <property type="term" value="P:D-glucose import"/>
    <property type="evidence" value="ECO:0007669"/>
    <property type="project" value="TreeGrafter"/>
</dbReference>
<keyword evidence="8" id="KW-0762">Sugar transport</keyword>
<keyword evidence="11 15" id="KW-0472">Membrane</keyword>
<evidence type="ECO:0000256" key="14">
    <source>
        <dbReference type="RuleBase" id="RU003346"/>
    </source>
</evidence>
<evidence type="ECO:0000256" key="10">
    <source>
        <dbReference type="ARBA" id="ARBA00022989"/>
    </source>
</evidence>
<evidence type="ECO:0000256" key="12">
    <source>
        <dbReference type="ARBA" id="ARBA00029961"/>
    </source>
</evidence>
<evidence type="ECO:0000256" key="15">
    <source>
        <dbReference type="SAM" id="Phobius"/>
    </source>
</evidence>
<dbReference type="Proteomes" id="UP000472260">
    <property type="component" value="Unassembled WGS sequence"/>
</dbReference>
<feature type="domain" description="Major facilitator superfamily (MFS) profile" evidence="16">
    <location>
        <begin position="20"/>
        <end position="454"/>
    </location>
</feature>
<evidence type="ECO:0000256" key="13">
    <source>
        <dbReference type="ARBA" id="ARBA00031099"/>
    </source>
</evidence>
<feature type="transmembrane region" description="Helical" evidence="15">
    <location>
        <begin position="188"/>
        <end position="209"/>
    </location>
</feature>
<dbReference type="PANTHER" id="PTHR23503">
    <property type="entry name" value="SOLUTE CARRIER FAMILY 2"/>
    <property type="match status" value="1"/>
</dbReference>
<comment type="subcellular location">
    <subcellularLocation>
        <location evidence="2">Cell membrane</location>
        <location evidence="2">Sarcolemma</location>
    </subcellularLocation>
    <subcellularLocation>
        <location evidence="3">Cell membrane</location>
        <topology evidence="3">Multi-pass membrane protein</topology>
    </subcellularLocation>
</comment>
<evidence type="ECO:0000256" key="3">
    <source>
        <dbReference type="ARBA" id="ARBA00004651"/>
    </source>
</evidence>
<dbReference type="InterPro" id="IPR003663">
    <property type="entry name" value="Sugar/inositol_transpt"/>
</dbReference>
<reference evidence="17" key="1">
    <citation type="submission" date="2025-08" db="UniProtKB">
        <authorList>
            <consortium name="Ensembl"/>
        </authorList>
    </citation>
    <scope>IDENTIFICATION</scope>
</reference>
<evidence type="ECO:0000256" key="5">
    <source>
        <dbReference type="ARBA" id="ARBA00015973"/>
    </source>
</evidence>
<keyword evidence="7" id="KW-1003">Cell membrane</keyword>
<dbReference type="PANTHER" id="PTHR23503:SF22">
    <property type="entry name" value="SOLUTE CARRIER FAMILY 2, FACILITATED GLUCOSE TRANSPORTER MEMBER 11"/>
    <property type="match status" value="1"/>
</dbReference>
<evidence type="ECO:0000256" key="2">
    <source>
        <dbReference type="ARBA" id="ARBA00004135"/>
    </source>
</evidence>
<keyword evidence="6 14" id="KW-0813">Transport</keyword>
<accession>A0A671N1M9</accession>
<evidence type="ECO:0000313" key="18">
    <source>
        <dbReference type="Proteomes" id="UP000472260"/>
    </source>
</evidence>
<feature type="transmembrane region" description="Helical" evidence="15">
    <location>
        <begin position="154"/>
        <end position="176"/>
    </location>
</feature>
<dbReference type="Gene3D" id="1.20.1250.20">
    <property type="entry name" value="MFS general substrate transporter like domains"/>
    <property type="match status" value="1"/>
</dbReference>
<dbReference type="FunFam" id="1.20.1250.20:FF:001511">
    <property type="entry name" value="Solute carrier family 2, facilitated glucose transporter member 5"/>
    <property type="match status" value="1"/>
</dbReference>
<name>A0A671N1M9_9TELE</name>
<keyword evidence="9 15" id="KW-0812">Transmembrane</keyword>
<comment type="similarity">
    <text evidence="4">Belongs to the major facilitator superfamily. Sugar transporter (TC 2.A.1.1) family. Glucose transporter subfamily.</text>
</comment>
<organism evidence="17 18">
    <name type="scientific">Sinocyclocheilus anshuiensis</name>
    <dbReference type="NCBI Taxonomy" id="1608454"/>
    <lineage>
        <taxon>Eukaryota</taxon>
        <taxon>Metazoa</taxon>
        <taxon>Chordata</taxon>
        <taxon>Craniata</taxon>
        <taxon>Vertebrata</taxon>
        <taxon>Euteleostomi</taxon>
        <taxon>Actinopterygii</taxon>
        <taxon>Neopterygii</taxon>
        <taxon>Teleostei</taxon>
        <taxon>Ostariophysi</taxon>
        <taxon>Cypriniformes</taxon>
        <taxon>Cyprinidae</taxon>
        <taxon>Cyprininae</taxon>
        <taxon>Sinocyclocheilus</taxon>
    </lineage>
</organism>
<keyword evidence="10 15" id="KW-1133">Transmembrane helix</keyword>
<protein>
    <recommendedName>
        <fullName evidence="5">Solute carrier family 2, facilitated glucose transporter member 5</fullName>
    </recommendedName>
    <alternativeName>
        <fullName evidence="13">Fructose transporter</fullName>
    </alternativeName>
    <alternativeName>
        <fullName evidence="12">Glucose transporter type 5, small intestine</fullName>
    </alternativeName>
</protein>
<evidence type="ECO:0000256" key="9">
    <source>
        <dbReference type="ARBA" id="ARBA00022692"/>
    </source>
</evidence>
<evidence type="ECO:0000259" key="16">
    <source>
        <dbReference type="PROSITE" id="PS50850"/>
    </source>
</evidence>
<evidence type="ECO:0000256" key="11">
    <source>
        <dbReference type="ARBA" id="ARBA00023136"/>
    </source>
</evidence>
<dbReference type="InterPro" id="IPR045263">
    <property type="entry name" value="GLUT"/>
</dbReference>
<feature type="transmembrane region" description="Helical" evidence="15">
    <location>
        <begin position="127"/>
        <end position="147"/>
    </location>
</feature>
<proteinExistence type="inferred from homology"/>
<dbReference type="GO" id="GO:0005353">
    <property type="term" value="F:fructose transmembrane transporter activity"/>
    <property type="evidence" value="ECO:0007669"/>
    <property type="project" value="UniProtKB-ARBA"/>
</dbReference>
<evidence type="ECO:0000256" key="8">
    <source>
        <dbReference type="ARBA" id="ARBA00022597"/>
    </source>
</evidence>
<reference evidence="17" key="2">
    <citation type="submission" date="2025-09" db="UniProtKB">
        <authorList>
            <consortium name="Ensembl"/>
        </authorList>
    </citation>
    <scope>IDENTIFICATION</scope>
</reference>
<feature type="transmembrane region" description="Helical" evidence="15">
    <location>
        <begin position="427"/>
        <end position="450"/>
    </location>
</feature>
<evidence type="ECO:0000313" key="17">
    <source>
        <dbReference type="Ensembl" id="ENSSANP00000039755.1"/>
    </source>
</evidence>
<dbReference type="InterPro" id="IPR020846">
    <property type="entry name" value="MFS_dom"/>
</dbReference>
<feature type="transmembrane region" description="Helical" evidence="15">
    <location>
        <begin position="363"/>
        <end position="388"/>
    </location>
</feature>
<feature type="transmembrane region" description="Helical" evidence="15">
    <location>
        <begin position="341"/>
        <end position="357"/>
    </location>
</feature>
<dbReference type="NCBIfam" id="TIGR00879">
    <property type="entry name" value="SP"/>
    <property type="match status" value="1"/>
</dbReference>
<dbReference type="InterPro" id="IPR036259">
    <property type="entry name" value="MFS_trans_sf"/>
</dbReference>
<evidence type="ECO:0000256" key="4">
    <source>
        <dbReference type="ARBA" id="ARBA00007004"/>
    </source>
</evidence>
<dbReference type="GO" id="GO:0042383">
    <property type="term" value="C:sarcolemma"/>
    <property type="evidence" value="ECO:0007669"/>
    <property type="project" value="UniProtKB-SubCell"/>
</dbReference>
<evidence type="ECO:0000256" key="1">
    <source>
        <dbReference type="ARBA" id="ARBA00000590"/>
    </source>
</evidence>
<sequence>KSYKFDLSKQGHTYTLVLMVTSTAIGGTLQYGYNLAIMNAPTVFIQNFVNETFLERWGIQLRVYEVTLIWTFIVSIFSLGGFIGALIAGPMSVRFGRKKTMLLNNVFLLSSSLLALLSRTAKSFEMIIISRFLVGINAGTVCPMYFGESAPKHLRWAVSLSSAVFTSFGLVLGQVVSLRELLSSEPCWQYLFASNAIPGLIQLLTLPWFPESPRYLLIDCGDKEACQWRLRGCEVQREELDEILQEQNETKGERAKQLWELFTDRSVRWQLITVAVLSSVMQLCGNDSIYFYASYVFQEAGISAEQIQYVTIGTGMCEFTACILCNLLIERLGRLMLMDGYVLMAGWAVVFTVALSLENMVTWMPYLSMTCIFTYILSFGMGPVTGILPTEIFNQTTHPATYMAAGSLMWLNLFIIGMIFPFLVSGLGQYCFVPFGAVCLLTASYIQMVLPETKRKTLSMITKEFYRLSYHGQVKMDPEGKQAQYQLGEIFHSTAL</sequence>
<evidence type="ECO:0000256" key="6">
    <source>
        <dbReference type="ARBA" id="ARBA00022448"/>
    </source>
</evidence>
<feature type="transmembrane region" description="Helical" evidence="15">
    <location>
        <begin position="271"/>
        <end position="295"/>
    </location>
</feature>
<dbReference type="SUPFAM" id="SSF103473">
    <property type="entry name" value="MFS general substrate transporter"/>
    <property type="match status" value="1"/>
</dbReference>
<dbReference type="Ensembl" id="ENSSANT00000042306.1">
    <property type="protein sequence ID" value="ENSSANP00000039755.1"/>
    <property type="gene ID" value="ENSSANG00000020167.1"/>
</dbReference>
<feature type="transmembrane region" description="Helical" evidence="15">
    <location>
        <begin position="307"/>
        <end position="329"/>
    </location>
</feature>
<dbReference type="GO" id="GO:0070837">
    <property type="term" value="P:dehydroascorbic acid transport"/>
    <property type="evidence" value="ECO:0007669"/>
    <property type="project" value="TreeGrafter"/>
</dbReference>
<dbReference type="GO" id="GO:1990539">
    <property type="term" value="P:fructose import across plasma membrane"/>
    <property type="evidence" value="ECO:0007669"/>
    <property type="project" value="UniProtKB-ARBA"/>
</dbReference>
<dbReference type="PROSITE" id="PS50850">
    <property type="entry name" value="MFS"/>
    <property type="match status" value="1"/>
</dbReference>
<feature type="transmembrane region" description="Helical" evidence="15">
    <location>
        <begin position="101"/>
        <end position="121"/>
    </location>
</feature>
<gene>
    <name evidence="17" type="primary">slc2a11a</name>
</gene>
<evidence type="ECO:0000256" key="7">
    <source>
        <dbReference type="ARBA" id="ARBA00022475"/>
    </source>
</evidence>